<dbReference type="AlphaFoldDB" id="A0A255EN43"/>
<sequence>MPVRLVIVAAAVVALVIAILVVVIVVVANRPGPGPDPATASPTVTPSAGADTSAPPPSVEPLERSVVPVGAEYATGKVGPLFTGYEQTPDGATAAALNYIMAIGSPEMYDDRTRHQVEAYMYVDAATAKKWGLSDELAAKLRSKLGTDSTGKPLDPTKTNYSGYYPELGAFQVMKVVGNTEVTIMVWYPAVDGVGNKRADLLMQWNYTQFRLVWSDGDWRIADWLDTPTPPSPKGLELSFDERARLLGKGWQLPANAVEHGLERLRLPEK</sequence>
<reference evidence="4 5" key="1">
    <citation type="submission" date="2017-07" db="EMBL/GenBank/DDBJ databases">
        <title>Draft whole genome sequences of clinical Proprionibacteriaceae strains.</title>
        <authorList>
            <person name="Bernier A.-M."/>
            <person name="Bernard K."/>
            <person name="Domingo M.-C."/>
        </authorList>
    </citation>
    <scope>NUCLEOTIDE SEQUENCE [LARGE SCALE GENOMIC DNA]</scope>
    <source>
        <strain evidence="4 5">NML 150081</strain>
    </source>
</reference>
<keyword evidence="5" id="KW-1185">Reference proteome</keyword>
<dbReference type="InterPro" id="IPR058488">
    <property type="entry name" value="DUF8175"/>
</dbReference>
<protein>
    <recommendedName>
        <fullName evidence="3">DUF8175 domain-containing protein</fullName>
    </recommendedName>
</protein>
<keyword evidence="2" id="KW-0812">Transmembrane</keyword>
<evidence type="ECO:0000313" key="4">
    <source>
        <dbReference type="EMBL" id="OYN89543.1"/>
    </source>
</evidence>
<keyword evidence="2" id="KW-1133">Transmembrane helix</keyword>
<name>A0A255EN43_9ACTN</name>
<organism evidence="4 5">
    <name type="scientific">Parenemella sanctibonifatiensis</name>
    <dbReference type="NCBI Taxonomy" id="2016505"/>
    <lineage>
        <taxon>Bacteria</taxon>
        <taxon>Bacillati</taxon>
        <taxon>Actinomycetota</taxon>
        <taxon>Actinomycetes</taxon>
        <taxon>Propionibacteriales</taxon>
        <taxon>Propionibacteriaceae</taxon>
        <taxon>Parenemella</taxon>
    </lineage>
</organism>
<evidence type="ECO:0000313" key="5">
    <source>
        <dbReference type="Proteomes" id="UP000216300"/>
    </source>
</evidence>
<evidence type="ECO:0000259" key="3">
    <source>
        <dbReference type="Pfam" id="PF26526"/>
    </source>
</evidence>
<feature type="domain" description="DUF8175" evidence="3">
    <location>
        <begin position="33"/>
        <end position="223"/>
    </location>
</feature>
<feature type="transmembrane region" description="Helical" evidence="2">
    <location>
        <begin position="6"/>
        <end position="28"/>
    </location>
</feature>
<keyword evidence="2" id="KW-0472">Membrane</keyword>
<gene>
    <name evidence="4" type="ORF">CGZ91_11730</name>
</gene>
<dbReference type="Proteomes" id="UP000216300">
    <property type="component" value="Unassembled WGS sequence"/>
</dbReference>
<evidence type="ECO:0000256" key="1">
    <source>
        <dbReference type="SAM" id="MobiDB-lite"/>
    </source>
</evidence>
<dbReference type="Pfam" id="PF26526">
    <property type="entry name" value="DUF8175"/>
    <property type="match status" value="1"/>
</dbReference>
<comment type="caution">
    <text evidence="4">The sequence shown here is derived from an EMBL/GenBank/DDBJ whole genome shotgun (WGS) entry which is preliminary data.</text>
</comment>
<dbReference type="EMBL" id="NMVJ01000009">
    <property type="protein sequence ID" value="OYN89543.1"/>
    <property type="molecule type" value="Genomic_DNA"/>
</dbReference>
<evidence type="ECO:0000256" key="2">
    <source>
        <dbReference type="SAM" id="Phobius"/>
    </source>
</evidence>
<proteinExistence type="predicted"/>
<accession>A0A255EN43</accession>
<feature type="region of interest" description="Disordered" evidence="1">
    <location>
        <begin position="34"/>
        <end position="62"/>
    </location>
</feature>